<evidence type="ECO:0000313" key="1">
    <source>
        <dbReference type="EMBL" id="KAJ8625016.1"/>
    </source>
</evidence>
<organism evidence="1 2">
    <name type="scientific">Persea americana</name>
    <name type="common">Avocado</name>
    <dbReference type="NCBI Taxonomy" id="3435"/>
    <lineage>
        <taxon>Eukaryota</taxon>
        <taxon>Viridiplantae</taxon>
        <taxon>Streptophyta</taxon>
        <taxon>Embryophyta</taxon>
        <taxon>Tracheophyta</taxon>
        <taxon>Spermatophyta</taxon>
        <taxon>Magnoliopsida</taxon>
        <taxon>Magnoliidae</taxon>
        <taxon>Laurales</taxon>
        <taxon>Lauraceae</taxon>
        <taxon>Persea</taxon>
    </lineage>
</organism>
<comment type="caution">
    <text evidence="1">The sequence shown here is derived from an EMBL/GenBank/DDBJ whole genome shotgun (WGS) entry which is preliminary data.</text>
</comment>
<keyword evidence="2" id="KW-1185">Reference proteome</keyword>
<sequence>MCSANLIVTNHEAQHFPSCRLKSVGLEKSKSGSINGDLIGNPQPGEGLEEPSERTLLFDRVLCDVPCSGDGTLRKAPDIWRKWNAGLGNGLHRLQVQIAMRGLALLKVGGRMVYSTCSMNPVENEAVVAEVLRRCDGAVELVDVSGELPQLVRRSGLDTWKVRDRGMWLASYKDVPKYRRNAIVPSMFPSGETWEEVETVSDVQKDIDRSDNIIETGCTNLNEKDPNGGNVVCEYSLGHTENHATTNDSGEDMSIIEEPDNHSSGKDLDTDDIEFSCLPLEHCMRILPHDQNSGAFFIAVLHKLSPLPAVSEKPRISGNRRGKLPDKLSDKTNPLEAILIQGLVADESLDLGSSEKETSTVPIDVSMEDASNEISVKENELEDAIVKDDKLEEAKACDDEKSGLENTKTVKGRLQIQGKWRGVDPVVLFRDDTTINSIRNFYGVSDLFPLDGHLVTRNSDAHHVKRIYYISRSVRDVLKLNFEVGQQLKITSVGLKMFERQTSKEGSSQCAFRISSEGLPLLLPYISKQILSASLVDFEHLLRYRTIKFADFVDGTLGEKASKLILGCCVVVLNKAGDQPSSETIAVDASTIAIGCWKGKSSLSVMVSQIDCQEMLERLSVRLGSGKGSLVQATNHGSGDANVVDEDDGRRDTKSIEDSEKV</sequence>
<dbReference type="EMBL" id="CM056819">
    <property type="protein sequence ID" value="KAJ8625016.1"/>
    <property type="molecule type" value="Genomic_DNA"/>
</dbReference>
<dbReference type="Proteomes" id="UP001234297">
    <property type="component" value="Chromosome 11"/>
</dbReference>
<name>A0ACC2KUS6_PERAE</name>
<evidence type="ECO:0000313" key="2">
    <source>
        <dbReference type="Proteomes" id="UP001234297"/>
    </source>
</evidence>
<proteinExistence type="predicted"/>
<protein>
    <submittedName>
        <fullName evidence="1">Uncharacterized protein</fullName>
    </submittedName>
</protein>
<gene>
    <name evidence="1" type="ORF">MRB53_033546</name>
</gene>
<reference evidence="1 2" key="1">
    <citation type="journal article" date="2022" name="Hortic Res">
        <title>A haplotype resolved chromosomal level avocado genome allows analysis of novel avocado genes.</title>
        <authorList>
            <person name="Nath O."/>
            <person name="Fletcher S.J."/>
            <person name="Hayward A."/>
            <person name="Shaw L.M."/>
            <person name="Masouleh A.K."/>
            <person name="Furtado A."/>
            <person name="Henry R.J."/>
            <person name="Mitter N."/>
        </authorList>
    </citation>
    <scope>NUCLEOTIDE SEQUENCE [LARGE SCALE GENOMIC DNA]</scope>
    <source>
        <strain evidence="2">cv. Hass</strain>
    </source>
</reference>
<accession>A0ACC2KUS6</accession>